<evidence type="ECO:0000313" key="2">
    <source>
        <dbReference type="Proteomes" id="UP000695562"/>
    </source>
</evidence>
<dbReference type="OrthoDB" id="73692at2759"/>
<dbReference type="Gene3D" id="1.20.910.10">
    <property type="entry name" value="Heme oxygenase-like"/>
    <property type="match status" value="1"/>
</dbReference>
<dbReference type="InterPro" id="IPR016084">
    <property type="entry name" value="Haem_Oase-like_multi-hlx"/>
</dbReference>
<comment type="caution">
    <text evidence="1">The sequence shown here is derived from an EMBL/GenBank/DDBJ whole genome shotgun (WGS) entry which is preliminary data.</text>
</comment>
<organism evidence="1 2">
    <name type="scientific">Polysphondylium violaceum</name>
    <dbReference type="NCBI Taxonomy" id="133409"/>
    <lineage>
        <taxon>Eukaryota</taxon>
        <taxon>Amoebozoa</taxon>
        <taxon>Evosea</taxon>
        <taxon>Eumycetozoa</taxon>
        <taxon>Dictyostelia</taxon>
        <taxon>Dictyosteliales</taxon>
        <taxon>Dictyosteliaceae</taxon>
        <taxon>Polysphondylium</taxon>
    </lineage>
</organism>
<accession>A0A8J4V5N1</accession>
<dbReference type="AlphaFoldDB" id="A0A8J4V5N1"/>
<reference evidence="1" key="1">
    <citation type="submission" date="2020-01" db="EMBL/GenBank/DDBJ databases">
        <title>Development of genomics and gene disruption for Polysphondylium violaceum indicates a role for the polyketide synthase stlB in stalk morphogenesis.</title>
        <authorList>
            <person name="Narita B."/>
            <person name="Kawabe Y."/>
            <person name="Kin K."/>
            <person name="Saito T."/>
            <person name="Gibbs R."/>
            <person name="Kuspa A."/>
            <person name="Muzny D."/>
            <person name="Queller D."/>
            <person name="Richards S."/>
            <person name="Strassman J."/>
            <person name="Sucgang R."/>
            <person name="Worley K."/>
            <person name="Schaap P."/>
        </authorList>
    </citation>
    <scope>NUCLEOTIDE SEQUENCE</scope>
    <source>
        <strain evidence="1">QSvi11</strain>
    </source>
</reference>
<dbReference type="EMBL" id="AJWJ01000317">
    <property type="protein sequence ID" value="KAF2072029.1"/>
    <property type="molecule type" value="Genomic_DNA"/>
</dbReference>
<proteinExistence type="predicted"/>
<gene>
    <name evidence="1" type="ORF">CYY_006663</name>
</gene>
<dbReference type="Proteomes" id="UP000695562">
    <property type="component" value="Unassembled WGS sequence"/>
</dbReference>
<name>A0A8J4V5N1_9MYCE</name>
<sequence>MEGIKQIIKLEKKKIATREFFISTLKSEDIPVEKRLHFLPSMAYFAMAFSDLNKHVLSYPCPKDKYEEAINAHSAEDSTHWPMFINDLKVLNLNTNQDLTTTLIYLWSDEVSENRKLSYTLIPFFKNQHAVLRYIAIESVEAVGNVLFKNLRNITFKLDLPIQYCNDIHLSLETGHSMATKEDVFDDVEITDEIKEFATSMIESIFEAFTLWIDELDRNLKKLIK</sequence>
<protein>
    <submittedName>
        <fullName evidence="1">Uncharacterized protein</fullName>
    </submittedName>
</protein>
<keyword evidence="2" id="KW-1185">Reference proteome</keyword>
<evidence type="ECO:0000313" key="1">
    <source>
        <dbReference type="EMBL" id="KAF2072029.1"/>
    </source>
</evidence>